<keyword evidence="2" id="KW-1185">Reference proteome</keyword>
<protein>
    <submittedName>
        <fullName evidence="1">Uncharacterized protein</fullName>
    </submittedName>
</protein>
<evidence type="ECO:0000313" key="1">
    <source>
        <dbReference type="EMBL" id="RLM97951.1"/>
    </source>
</evidence>
<comment type="caution">
    <text evidence="1">The sequence shown here is derived from an EMBL/GenBank/DDBJ whole genome shotgun (WGS) entry which is preliminary data.</text>
</comment>
<proteinExistence type="predicted"/>
<dbReference type="AlphaFoldDB" id="A0A3L6R6A8"/>
<gene>
    <name evidence="1" type="ORF">C2845_PM06G00970</name>
</gene>
<name>A0A3L6R6A8_PANMI</name>
<dbReference type="EMBL" id="PQIB02000009">
    <property type="protein sequence ID" value="RLM97951.1"/>
    <property type="molecule type" value="Genomic_DNA"/>
</dbReference>
<sequence>MPCGHGSTDTHALQALHEDREVVLSHQQGCTEEGATRFGLSIQFSISSSLHWNIKDWLLY</sequence>
<organism evidence="1 2">
    <name type="scientific">Panicum miliaceum</name>
    <name type="common">Proso millet</name>
    <name type="synonym">Broomcorn millet</name>
    <dbReference type="NCBI Taxonomy" id="4540"/>
    <lineage>
        <taxon>Eukaryota</taxon>
        <taxon>Viridiplantae</taxon>
        <taxon>Streptophyta</taxon>
        <taxon>Embryophyta</taxon>
        <taxon>Tracheophyta</taxon>
        <taxon>Spermatophyta</taxon>
        <taxon>Magnoliopsida</taxon>
        <taxon>Liliopsida</taxon>
        <taxon>Poales</taxon>
        <taxon>Poaceae</taxon>
        <taxon>PACMAD clade</taxon>
        <taxon>Panicoideae</taxon>
        <taxon>Panicodae</taxon>
        <taxon>Paniceae</taxon>
        <taxon>Panicinae</taxon>
        <taxon>Panicum</taxon>
        <taxon>Panicum sect. Panicum</taxon>
    </lineage>
</organism>
<reference evidence="2" key="1">
    <citation type="journal article" date="2019" name="Nat. Commun.">
        <title>The genome of broomcorn millet.</title>
        <authorList>
            <person name="Zou C."/>
            <person name="Miki D."/>
            <person name="Li D."/>
            <person name="Tang Q."/>
            <person name="Xiao L."/>
            <person name="Rajput S."/>
            <person name="Deng P."/>
            <person name="Jia W."/>
            <person name="Huang R."/>
            <person name="Zhang M."/>
            <person name="Sun Y."/>
            <person name="Hu J."/>
            <person name="Fu X."/>
            <person name="Schnable P.S."/>
            <person name="Li F."/>
            <person name="Zhang H."/>
            <person name="Feng B."/>
            <person name="Zhu X."/>
            <person name="Liu R."/>
            <person name="Schnable J.C."/>
            <person name="Zhu J.-K."/>
            <person name="Zhang H."/>
        </authorList>
    </citation>
    <scope>NUCLEOTIDE SEQUENCE [LARGE SCALE GENOMIC DNA]</scope>
</reference>
<dbReference type="Proteomes" id="UP000275267">
    <property type="component" value="Unassembled WGS sequence"/>
</dbReference>
<evidence type="ECO:0000313" key="2">
    <source>
        <dbReference type="Proteomes" id="UP000275267"/>
    </source>
</evidence>
<accession>A0A3L6R6A8</accession>
<dbReference type="OrthoDB" id="10475604at2759"/>